<dbReference type="RefSeq" id="WP_150684493.1">
    <property type="nucleotide sequence ID" value="NZ_CABPSI010000003.1"/>
</dbReference>
<dbReference type="InterPro" id="IPR040079">
    <property type="entry name" value="Glutathione_S-Trfase"/>
</dbReference>
<dbReference type="PANTHER" id="PTHR44051:SF21">
    <property type="entry name" value="GLUTATHIONE S-TRANSFERASE FAMILY PROTEIN"/>
    <property type="match status" value="1"/>
</dbReference>
<dbReference type="Pfam" id="PF02798">
    <property type="entry name" value="GST_N"/>
    <property type="match status" value="1"/>
</dbReference>
<dbReference type="GO" id="GO:0016740">
    <property type="term" value="F:transferase activity"/>
    <property type="evidence" value="ECO:0007669"/>
    <property type="project" value="UniProtKB-KW"/>
</dbReference>
<dbReference type="Pfam" id="PF14497">
    <property type="entry name" value="GST_C_3"/>
    <property type="match status" value="1"/>
</dbReference>
<proteinExistence type="predicted"/>
<dbReference type="CDD" id="cd03207">
    <property type="entry name" value="GST_C_8"/>
    <property type="match status" value="1"/>
</dbReference>
<organism evidence="2 3">
    <name type="scientific">Pandoraea iniqua</name>
    <dbReference type="NCBI Taxonomy" id="2508288"/>
    <lineage>
        <taxon>Bacteria</taxon>
        <taxon>Pseudomonadati</taxon>
        <taxon>Pseudomonadota</taxon>
        <taxon>Betaproteobacteria</taxon>
        <taxon>Burkholderiales</taxon>
        <taxon>Burkholderiaceae</taxon>
        <taxon>Pandoraea</taxon>
    </lineage>
</organism>
<accession>A0A5E4VKA0</accession>
<dbReference type="SFLD" id="SFLDS00019">
    <property type="entry name" value="Glutathione_Transferase_(cytos"/>
    <property type="match status" value="1"/>
</dbReference>
<dbReference type="InterPro" id="IPR036249">
    <property type="entry name" value="Thioredoxin-like_sf"/>
</dbReference>
<evidence type="ECO:0000313" key="3">
    <source>
        <dbReference type="Proteomes" id="UP000333828"/>
    </source>
</evidence>
<dbReference type="EMBL" id="CABPSI010000003">
    <property type="protein sequence ID" value="VVE12728.1"/>
    <property type="molecule type" value="Genomic_DNA"/>
</dbReference>
<reference evidence="2 3" key="1">
    <citation type="submission" date="2019-08" db="EMBL/GenBank/DDBJ databases">
        <authorList>
            <person name="Peeters C."/>
        </authorList>
    </citation>
    <scope>NUCLEOTIDE SEQUENCE [LARGE SCALE GENOMIC DNA]</scope>
    <source>
        <strain evidence="2 3">LMG 31115</strain>
    </source>
</reference>
<sequence length="215" mass="24022">MTTDRRITFFHAPNTRSTGVLVLLVELQADYDLHLLRFATGEQRSADFLDINPMGKVPAIRHGDAVVTEQAAVYMYVAELYPEKGLSPPPGDPRRGAYLRWMVFYGSCVEPAVTDKALARPVMEHSRSPYGDYDEVMWTIERHLTQNPGPWWLGESFTAADALWGNALHFLTQFKMVPATPAIAAYVERFRARDSVKRGHAQDAELAKSLAANGA</sequence>
<dbReference type="SUPFAM" id="SSF52833">
    <property type="entry name" value="Thioredoxin-like"/>
    <property type="match status" value="1"/>
</dbReference>
<dbReference type="InterPro" id="IPR004045">
    <property type="entry name" value="Glutathione_S-Trfase_N"/>
</dbReference>
<dbReference type="InterPro" id="IPR036282">
    <property type="entry name" value="Glutathione-S-Trfase_C_sf"/>
</dbReference>
<dbReference type="PROSITE" id="PS50404">
    <property type="entry name" value="GST_NTER"/>
    <property type="match status" value="1"/>
</dbReference>
<dbReference type="Gene3D" id="3.40.30.10">
    <property type="entry name" value="Glutaredoxin"/>
    <property type="match status" value="1"/>
</dbReference>
<protein>
    <submittedName>
        <fullName evidence="2">Glutathione S-transferase</fullName>
    </submittedName>
</protein>
<gene>
    <name evidence="2" type="ORF">PIN31115_02704</name>
</gene>
<dbReference type="AlphaFoldDB" id="A0A5E4VKA0"/>
<evidence type="ECO:0000259" key="1">
    <source>
        <dbReference type="PROSITE" id="PS50404"/>
    </source>
</evidence>
<keyword evidence="3" id="KW-1185">Reference proteome</keyword>
<dbReference type="SUPFAM" id="SSF47616">
    <property type="entry name" value="GST C-terminal domain-like"/>
    <property type="match status" value="1"/>
</dbReference>
<feature type="domain" description="GST N-terminal" evidence="1">
    <location>
        <begin position="4"/>
        <end position="85"/>
    </location>
</feature>
<name>A0A5E4VKA0_9BURK</name>
<dbReference type="SFLD" id="SFLDG00358">
    <property type="entry name" value="Main_(cytGST)"/>
    <property type="match status" value="1"/>
</dbReference>
<evidence type="ECO:0000313" key="2">
    <source>
        <dbReference type="EMBL" id="VVE12728.1"/>
    </source>
</evidence>
<dbReference type="Proteomes" id="UP000333828">
    <property type="component" value="Unassembled WGS sequence"/>
</dbReference>
<dbReference type="PANTHER" id="PTHR44051">
    <property type="entry name" value="GLUTATHIONE S-TRANSFERASE-RELATED"/>
    <property type="match status" value="1"/>
</dbReference>
<keyword evidence="2" id="KW-0808">Transferase</keyword>
<dbReference type="InterPro" id="IPR004046">
    <property type="entry name" value="GST_C"/>
</dbReference>
<dbReference type="Gene3D" id="1.20.1050.10">
    <property type="match status" value="1"/>
</dbReference>
<dbReference type="CDD" id="cd03046">
    <property type="entry name" value="GST_N_GTT1_like"/>
    <property type="match status" value="1"/>
</dbReference>
<dbReference type="SFLD" id="SFLDG01150">
    <property type="entry name" value="Main.1:_Beta-like"/>
    <property type="match status" value="1"/>
</dbReference>